<comment type="caution">
    <text evidence="2">The sequence shown here is derived from an EMBL/GenBank/DDBJ whole genome shotgun (WGS) entry which is preliminary data.</text>
</comment>
<gene>
    <name evidence="2" type="ORF">H1B27_33880</name>
</gene>
<accession>A0ABS0PD52</accession>
<protein>
    <submittedName>
        <fullName evidence="2">Uncharacterized protein</fullName>
    </submittedName>
</protein>
<dbReference type="EMBL" id="JACEGD010000043">
    <property type="protein sequence ID" value="MBH5391231.1"/>
    <property type="molecule type" value="Genomic_DNA"/>
</dbReference>
<dbReference type="RefSeq" id="WP_156505427.1">
    <property type="nucleotide sequence ID" value="NZ_JACEGD010000043.1"/>
</dbReference>
<organism evidence="2 3">
    <name type="scientific">Bradyrhizobium diversitatis</name>
    <dbReference type="NCBI Taxonomy" id="2755406"/>
    <lineage>
        <taxon>Bacteria</taxon>
        <taxon>Pseudomonadati</taxon>
        <taxon>Pseudomonadota</taxon>
        <taxon>Alphaproteobacteria</taxon>
        <taxon>Hyphomicrobiales</taxon>
        <taxon>Nitrobacteraceae</taxon>
        <taxon>Bradyrhizobium</taxon>
    </lineage>
</organism>
<evidence type="ECO:0000313" key="2">
    <source>
        <dbReference type="EMBL" id="MBH5391231.1"/>
    </source>
</evidence>
<feature type="region of interest" description="Disordered" evidence="1">
    <location>
        <begin position="1"/>
        <end position="42"/>
    </location>
</feature>
<proteinExistence type="predicted"/>
<name>A0ABS0PD52_9BRAD</name>
<feature type="compositionally biased region" description="Polar residues" evidence="1">
    <location>
        <begin position="10"/>
        <end position="31"/>
    </location>
</feature>
<dbReference type="Proteomes" id="UP001194539">
    <property type="component" value="Unassembled WGS sequence"/>
</dbReference>
<evidence type="ECO:0000313" key="3">
    <source>
        <dbReference type="Proteomes" id="UP001194539"/>
    </source>
</evidence>
<reference evidence="2 3" key="1">
    <citation type="submission" date="2020-07" db="EMBL/GenBank/DDBJ databases">
        <title>Bradyrhizobium diversity isolated from nodules of indigenous legumes of Western Australia.</title>
        <authorList>
            <person name="Klepa M.S."/>
        </authorList>
    </citation>
    <scope>NUCLEOTIDE SEQUENCE [LARGE SCALE GENOMIC DNA]</scope>
    <source>
        <strain evidence="2 3">CNPSo 4019</strain>
    </source>
</reference>
<evidence type="ECO:0000256" key="1">
    <source>
        <dbReference type="SAM" id="MobiDB-lite"/>
    </source>
</evidence>
<sequence length="57" mass="5899">MIGEKLWQQRLGSASPATKATNGPGSETNTPAKDKSSAASNDDALLNKKIKGICHGC</sequence>
<keyword evidence="3" id="KW-1185">Reference proteome</keyword>